<accession>X0VJB4</accession>
<evidence type="ECO:0000313" key="1">
    <source>
        <dbReference type="EMBL" id="GAG11302.1"/>
    </source>
</evidence>
<feature type="non-terminal residue" evidence="1">
    <location>
        <position position="1"/>
    </location>
</feature>
<comment type="caution">
    <text evidence="1">The sequence shown here is derived from an EMBL/GenBank/DDBJ whole genome shotgun (WGS) entry which is preliminary data.</text>
</comment>
<proteinExistence type="predicted"/>
<protein>
    <submittedName>
        <fullName evidence="1">Uncharacterized protein</fullName>
    </submittedName>
</protein>
<dbReference type="EMBL" id="BARS01020781">
    <property type="protein sequence ID" value="GAG11302.1"/>
    <property type="molecule type" value="Genomic_DNA"/>
</dbReference>
<organism evidence="1">
    <name type="scientific">marine sediment metagenome</name>
    <dbReference type="NCBI Taxonomy" id="412755"/>
    <lineage>
        <taxon>unclassified sequences</taxon>
        <taxon>metagenomes</taxon>
        <taxon>ecological metagenomes</taxon>
    </lineage>
</organism>
<dbReference type="AlphaFoldDB" id="X0VJB4"/>
<sequence>LQWIISSSKQKASYMLGYLGCKADVRKILEEEEKQK</sequence>
<reference evidence="1" key="1">
    <citation type="journal article" date="2014" name="Front. Microbiol.">
        <title>High frequency of phylogenetically diverse reductive dehalogenase-homologous genes in deep subseafloor sedimentary metagenomes.</title>
        <authorList>
            <person name="Kawai M."/>
            <person name="Futagami T."/>
            <person name="Toyoda A."/>
            <person name="Takaki Y."/>
            <person name="Nishi S."/>
            <person name="Hori S."/>
            <person name="Arai W."/>
            <person name="Tsubouchi T."/>
            <person name="Morono Y."/>
            <person name="Uchiyama I."/>
            <person name="Ito T."/>
            <person name="Fujiyama A."/>
            <person name="Inagaki F."/>
            <person name="Takami H."/>
        </authorList>
    </citation>
    <scope>NUCLEOTIDE SEQUENCE</scope>
    <source>
        <strain evidence="1">Expedition CK06-06</strain>
    </source>
</reference>
<name>X0VJB4_9ZZZZ</name>
<gene>
    <name evidence="1" type="ORF">S01H1_33467</name>
</gene>